<protein>
    <submittedName>
        <fullName evidence="2">Uncharacterized protein</fullName>
    </submittedName>
</protein>
<organism evidence="2 3">
    <name type="scientific">Polyplax serrata</name>
    <name type="common">Common mouse louse</name>
    <dbReference type="NCBI Taxonomy" id="468196"/>
    <lineage>
        <taxon>Eukaryota</taxon>
        <taxon>Metazoa</taxon>
        <taxon>Ecdysozoa</taxon>
        <taxon>Arthropoda</taxon>
        <taxon>Hexapoda</taxon>
        <taxon>Insecta</taxon>
        <taxon>Pterygota</taxon>
        <taxon>Neoptera</taxon>
        <taxon>Paraneoptera</taxon>
        <taxon>Psocodea</taxon>
        <taxon>Troctomorpha</taxon>
        <taxon>Phthiraptera</taxon>
        <taxon>Anoplura</taxon>
        <taxon>Polyplacidae</taxon>
        <taxon>Polyplax</taxon>
    </lineage>
</organism>
<name>A0ABR1AJ12_POLSC</name>
<reference evidence="2 3" key="1">
    <citation type="submission" date="2023-09" db="EMBL/GenBank/DDBJ databases">
        <title>Genomes of two closely related lineages of the louse Polyplax serrata with different host specificities.</title>
        <authorList>
            <person name="Martinu J."/>
            <person name="Tarabai H."/>
            <person name="Stefka J."/>
            <person name="Hypsa V."/>
        </authorList>
    </citation>
    <scope>NUCLEOTIDE SEQUENCE [LARGE SCALE GENOMIC DNA]</scope>
    <source>
        <strain evidence="2">98ZLc_SE</strain>
    </source>
</reference>
<evidence type="ECO:0000313" key="2">
    <source>
        <dbReference type="EMBL" id="KAK6620287.1"/>
    </source>
</evidence>
<evidence type="ECO:0000256" key="1">
    <source>
        <dbReference type="SAM" id="MobiDB-lite"/>
    </source>
</evidence>
<sequence length="804" mass="90505">MDQVKNTIQLQNYPAMNQTSFVSIQEDGSTCLKHLVGYPSPKLTPKHTRSVKQSKRRTKNSESPHLEFPPPPSLPPPEHYDLSDEYSADLIESDVNQCKQPHRLNEDLVRFRTIGDDQPAPEEFWNSPVEAPWSYFLDGINKNSGGNEKTNEEKIIYGGRESSNENGNEVKEYWNGQMPEEGWLSKEMDSSTPYVERKTKTKKKNKRTKVTDETTDHISEEIMLINKLKEDFDADESNLNLNDVQGFRSEIWVSAVPSNECESLNHETAQDTSCIQVKKNHISNVLITHGNDEILDNFIENKPIHKGTNNSSNNNVVPNEKYEVHLLNNYESRSEVGTPCEKCPPGEIYNGNLSVDKNKVTVVAGCDYNRQENKPKKSKSHYSQRPSGPGIMGPGGESPDEYSYAYYEPGPANRITGTQEMKKYGHGRNSRYTYTTRYGTEENIYEEITEVSGNLRDCYYGEEGERKYGRVPRHYHRPGAVEPGRKYEGNYMGNCNKSQSQISLNQSIVEEEVREVQSTHRRVLGQLNLTMEEMLMPNLTKEKNDLKEERGDVKKADFLDDNQTNQVTDLDSGFSGSSGTSVSFYGVSNYVRTTAPFRRPDIPRTSLSSNSKIYPQIPFKSKQYKQYSDLTDYRNGRCCGDHCCAQKYQYQFGGRTTSGENSVGYQRSPCYAMTYSSPQSIPNFQRKSSAPSTYSDGSVTRKHLSSAVKSLSFPRGMAASGSFSKRTSGSGSSSSWAKRGWKKLTGLAIGSTNKVNILGSDQLYHGCSPMPPGSRRLGKMLEICCRSGGRSCGVFHNSHTYGEL</sequence>
<evidence type="ECO:0000313" key="3">
    <source>
        <dbReference type="Proteomes" id="UP001359485"/>
    </source>
</evidence>
<accession>A0ABR1AJ12</accession>
<feature type="compositionally biased region" description="Low complexity" evidence="1">
    <location>
        <begin position="719"/>
        <end position="737"/>
    </location>
</feature>
<gene>
    <name evidence="2" type="ORF">RUM44_006688</name>
</gene>
<feature type="region of interest" description="Disordered" evidence="1">
    <location>
        <begin position="716"/>
        <end position="737"/>
    </location>
</feature>
<feature type="compositionally biased region" description="Basic residues" evidence="1">
    <location>
        <begin position="44"/>
        <end position="58"/>
    </location>
</feature>
<feature type="compositionally biased region" description="Pro residues" evidence="1">
    <location>
        <begin position="67"/>
        <end position="77"/>
    </location>
</feature>
<feature type="region of interest" description="Disordered" evidence="1">
    <location>
        <begin position="36"/>
        <end position="82"/>
    </location>
</feature>
<dbReference type="Proteomes" id="UP001359485">
    <property type="component" value="Unassembled WGS sequence"/>
</dbReference>
<comment type="caution">
    <text evidence="2">The sequence shown here is derived from an EMBL/GenBank/DDBJ whole genome shotgun (WGS) entry which is preliminary data.</text>
</comment>
<dbReference type="EMBL" id="JAWJWF010000048">
    <property type="protein sequence ID" value="KAK6620287.1"/>
    <property type="molecule type" value="Genomic_DNA"/>
</dbReference>
<proteinExistence type="predicted"/>
<feature type="region of interest" description="Disordered" evidence="1">
    <location>
        <begin position="370"/>
        <end position="397"/>
    </location>
</feature>
<keyword evidence="3" id="KW-1185">Reference proteome</keyword>
<feature type="compositionally biased region" description="Basic residues" evidence="1">
    <location>
        <begin position="199"/>
        <end position="208"/>
    </location>
</feature>
<feature type="region of interest" description="Disordered" evidence="1">
    <location>
        <begin position="184"/>
        <end position="212"/>
    </location>
</feature>